<evidence type="ECO:0000256" key="3">
    <source>
        <dbReference type="ARBA" id="ARBA00022643"/>
    </source>
</evidence>
<protein>
    <recommendedName>
        <fullName evidence="1">riboflavin kinase</fullName>
        <ecNumber evidence="1">2.7.1.26</ecNumber>
    </recommendedName>
</protein>
<dbReference type="PANTHER" id="PTHR22749">
    <property type="entry name" value="RIBOFLAVIN KINASE/FMN ADENYLYLTRANSFERASE"/>
    <property type="match status" value="1"/>
</dbReference>
<accession>A0ABS4GC40</accession>
<keyword evidence="4" id="KW-0808">Transferase</keyword>
<evidence type="ECO:0000256" key="2">
    <source>
        <dbReference type="ARBA" id="ARBA00022630"/>
    </source>
</evidence>
<dbReference type="Pfam" id="PF01687">
    <property type="entry name" value="Flavokinase"/>
    <property type="match status" value="1"/>
</dbReference>
<dbReference type="GO" id="GO:0016779">
    <property type="term" value="F:nucleotidyltransferase activity"/>
    <property type="evidence" value="ECO:0007669"/>
    <property type="project" value="UniProtKB-KW"/>
</dbReference>
<dbReference type="InterPro" id="IPR015865">
    <property type="entry name" value="Riboflavin_kinase_bac/euk"/>
</dbReference>
<keyword evidence="6" id="KW-0067">ATP-binding</keyword>
<dbReference type="Proteomes" id="UP001519342">
    <property type="component" value="Unassembled WGS sequence"/>
</dbReference>
<keyword evidence="10" id="KW-1185">Reference proteome</keyword>
<keyword evidence="9" id="KW-0548">Nucleotidyltransferase</keyword>
<keyword evidence="3" id="KW-0288">FMN</keyword>
<name>A0ABS4GC40_9FIRM</name>
<evidence type="ECO:0000256" key="7">
    <source>
        <dbReference type="ARBA" id="ARBA00047880"/>
    </source>
</evidence>
<dbReference type="RefSeq" id="WP_209510975.1">
    <property type="nucleotide sequence ID" value="NZ_JAGGKS010000002.1"/>
</dbReference>
<sequence length="138" mass="15704">MNNDILADKKALYILFGKIVHGRGRGKEGGMPTANMEVKSETVIPPVGVYISIAILNEKEHIGVTNIGKRPSVDNDNDITIETHILDFQEELYGQKMELRLYLFLRATQKFPSFQELKAQVSLDSQRAKDFFSYKKEL</sequence>
<dbReference type="SUPFAM" id="SSF82114">
    <property type="entry name" value="Riboflavin kinase-like"/>
    <property type="match status" value="1"/>
</dbReference>
<evidence type="ECO:0000259" key="8">
    <source>
        <dbReference type="SMART" id="SM00904"/>
    </source>
</evidence>
<dbReference type="EMBL" id="JAGGKS010000002">
    <property type="protein sequence ID" value="MBP1925249.1"/>
    <property type="molecule type" value="Genomic_DNA"/>
</dbReference>
<evidence type="ECO:0000313" key="9">
    <source>
        <dbReference type="EMBL" id="MBP1925249.1"/>
    </source>
</evidence>
<comment type="catalytic activity">
    <reaction evidence="7">
        <text>riboflavin + ATP = FMN + ADP + H(+)</text>
        <dbReference type="Rhea" id="RHEA:14357"/>
        <dbReference type="ChEBI" id="CHEBI:15378"/>
        <dbReference type="ChEBI" id="CHEBI:30616"/>
        <dbReference type="ChEBI" id="CHEBI:57986"/>
        <dbReference type="ChEBI" id="CHEBI:58210"/>
        <dbReference type="ChEBI" id="CHEBI:456216"/>
        <dbReference type="EC" id="2.7.1.26"/>
    </reaction>
</comment>
<keyword evidence="2" id="KW-0285">Flavoprotein</keyword>
<evidence type="ECO:0000256" key="1">
    <source>
        <dbReference type="ARBA" id="ARBA00012105"/>
    </source>
</evidence>
<dbReference type="InterPro" id="IPR023465">
    <property type="entry name" value="Riboflavin_kinase_dom_sf"/>
</dbReference>
<dbReference type="GO" id="GO:0016301">
    <property type="term" value="F:kinase activity"/>
    <property type="evidence" value="ECO:0007669"/>
    <property type="project" value="UniProtKB-KW"/>
</dbReference>
<evidence type="ECO:0000313" key="10">
    <source>
        <dbReference type="Proteomes" id="UP001519342"/>
    </source>
</evidence>
<comment type="caution">
    <text evidence="9">The sequence shown here is derived from an EMBL/GenBank/DDBJ whole genome shotgun (WGS) entry which is preliminary data.</text>
</comment>
<organism evidence="9 10">
    <name type="scientific">Sedimentibacter acidaminivorans</name>
    <dbReference type="NCBI Taxonomy" id="913099"/>
    <lineage>
        <taxon>Bacteria</taxon>
        <taxon>Bacillati</taxon>
        <taxon>Bacillota</taxon>
        <taxon>Tissierellia</taxon>
        <taxon>Sedimentibacter</taxon>
    </lineage>
</organism>
<evidence type="ECO:0000256" key="6">
    <source>
        <dbReference type="ARBA" id="ARBA00022840"/>
    </source>
</evidence>
<dbReference type="Gene3D" id="2.40.30.30">
    <property type="entry name" value="Riboflavin kinase-like"/>
    <property type="match status" value="1"/>
</dbReference>
<feature type="domain" description="Riboflavin kinase" evidence="8">
    <location>
        <begin position="11"/>
        <end position="133"/>
    </location>
</feature>
<dbReference type="InterPro" id="IPR023468">
    <property type="entry name" value="Riboflavin_kinase"/>
</dbReference>
<evidence type="ECO:0000256" key="4">
    <source>
        <dbReference type="ARBA" id="ARBA00022679"/>
    </source>
</evidence>
<evidence type="ECO:0000256" key="5">
    <source>
        <dbReference type="ARBA" id="ARBA00022741"/>
    </source>
</evidence>
<proteinExistence type="predicted"/>
<dbReference type="SMART" id="SM00904">
    <property type="entry name" value="Flavokinase"/>
    <property type="match status" value="1"/>
</dbReference>
<reference evidence="9 10" key="1">
    <citation type="submission" date="2021-03" db="EMBL/GenBank/DDBJ databases">
        <title>Genomic Encyclopedia of Type Strains, Phase IV (KMG-IV): sequencing the most valuable type-strain genomes for metagenomic binning, comparative biology and taxonomic classification.</title>
        <authorList>
            <person name="Goeker M."/>
        </authorList>
    </citation>
    <scope>NUCLEOTIDE SEQUENCE [LARGE SCALE GENOMIC DNA]</scope>
    <source>
        <strain evidence="9 10">DSM 24004</strain>
    </source>
</reference>
<dbReference type="EC" id="2.7.1.26" evidence="1"/>
<keyword evidence="9" id="KW-0418">Kinase</keyword>
<dbReference type="PANTHER" id="PTHR22749:SF6">
    <property type="entry name" value="RIBOFLAVIN KINASE"/>
    <property type="match status" value="1"/>
</dbReference>
<keyword evidence="5" id="KW-0547">Nucleotide-binding</keyword>
<gene>
    <name evidence="9" type="ORF">J2Z76_001106</name>
</gene>